<keyword evidence="1" id="KW-0732">Signal</keyword>
<dbReference type="Proteomes" id="UP001281761">
    <property type="component" value="Unassembled WGS sequence"/>
</dbReference>
<comment type="caution">
    <text evidence="2">The sequence shown here is derived from an EMBL/GenBank/DDBJ whole genome shotgun (WGS) entry which is preliminary data.</text>
</comment>
<evidence type="ECO:0000313" key="2">
    <source>
        <dbReference type="EMBL" id="KAK2958623.1"/>
    </source>
</evidence>
<accession>A0ABQ9Y4E9</accession>
<proteinExistence type="predicted"/>
<evidence type="ECO:0000313" key="3">
    <source>
        <dbReference type="Proteomes" id="UP001281761"/>
    </source>
</evidence>
<keyword evidence="3" id="KW-1185">Reference proteome</keyword>
<reference evidence="2 3" key="1">
    <citation type="journal article" date="2022" name="bioRxiv">
        <title>Genomics of Preaxostyla Flagellates Illuminates Evolutionary Transitions and the Path Towards Mitochondrial Loss.</title>
        <authorList>
            <person name="Novak L.V.F."/>
            <person name="Treitli S.C."/>
            <person name="Pyrih J."/>
            <person name="Halakuc P."/>
            <person name="Pipaliya S.V."/>
            <person name="Vacek V."/>
            <person name="Brzon O."/>
            <person name="Soukal P."/>
            <person name="Eme L."/>
            <person name="Dacks J.B."/>
            <person name="Karnkowska A."/>
            <person name="Elias M."/>
            <person name="Hampl V."/>
        </authorList>
    </citation>
    <scope>NUCLEOTIDE SEQUENCE [LARGE SCALE GENOMIC DNA]</scope>
    <source>
        <strain evidence="2">NAU3</strain>
        <tissue evidence="2">Gut</tissue>
    </source>
</reference>
<protein>
    <recommendedName>
        <fullName evidence="4">Secreted protein</fullName>
    </recommendedName>
</protein>
<gene>
    <name evidence="2" type="ORF">BLNAU_6392</name>
</gene>
<evidence type="ECO:0000256" key="1">
    <source>
        <dbReference type="SAM" id="SignalP"/>
    </source>
</evidence>
<sequence>MVHHPVLLLAEAVLRVLHHLCLDEHHRRGVCPCGRVLRKCHVPNDLLLGPVRHFHIDIRPLRHLHLCCEHPPNVREMDQICCRKGELDCRVDTRENEHRQAWTCETYMFLLVEAHHHDSPLDRGCHWHFCLSSSLLSASD</sequence>
<evidence type="ECO:0008006" key="4">
    <source>
        <dbReference type="Google" id="ProtNLM"/>
    </source>
</evidence>
<feature type="chain" id="PRO_5045357286" description="Secreted protein" evidence="1">
    <location>
        <begin position="19"/>
        <end position="140"/>
    </location>
</feature>
<name>A0ABQ9Y4E9_9EUKA</name>
<dbReference type="EMBL" id="JARBJD010000036">
    <property type="protein sequence ID" value="KAK2958623.1"/>
    <property type="molecule type" value="Genomic_DNA"/>
</dbReference>
<organism evidence="2 3">
    <name type="scientific">Blattamonas nauphoetae</name>
    <dbReference type="NCBI Taxonomy" id="2049346"/>
    <lineage>
        <taxon>Eukaryota</taxon>
        <taxon>Metamonada</taxon>
        <taxon>Preaxostyla</taxon>
        <taxon>Oxymonadida</taxon>
        <taxon>Blattamonas</taxon>
    </lineage>
</organism>
<feature type="signal peptide" evidence="1">
    <location>
        <begin position="1"/>
        <end position="18"/>
    </location>
</feature>